<dbReference type="InterPro" id="IPR013783">
    <property type="entry name" value="Ig-like_fold"/>
</dbReference>
<gene>
    <name evidence="7" type="ORF">D7V88_34050</name>
</gene>
<keyword evidence="8" id="KW-1185">Reference proteome</keyword>
<feature type="domain" description="HYDIN/VesB/CFA65-like Ig-like" evidence="6">
    <location>
        <begin position="39"/>
        <end position="140"/>
    </location>
</feature>
<keyword evidence="5" id="KW-0966">Cell projection</keyword>
<organism evidence="7 8">
    <name type="scientific">Corallococcus terminator</name>
    <dbReference type="NCBI Taxonomy" id="2316733"/>
    <lineage>
        <taxon>Bacteria</taxon>
        <taxon>Pseudomonadati</taxon>
        <taxon>Myxococcota</taxon>
        <taxon>Myxococcia</taxon>
        <taxon>Myxococcales</taxon>
        <taxon>Cystobacterineae</taxon>
        <taxon>Myxococcaceae</taxon>
        <taxon>Corallococcus</taxon>
    </lineage>
</organism>
<dbReference type="AlphaFoldDB" id="A0A3A8I5X5"/>
<evidence type="ECO:0000256" key="4">
    <source>
        <dbReference type="ARBA" id="ARBA00023069"/>
    </source>
</evidence>
<dbReference type="Gene3D" id="2.60.40.10">
    <property type="entry name" value="Immunoglobulins"/>
    <property type="match status" value="1"/>
</dbReference>
<dbReference type="Pfam" id="PF22544">
    <property type="entry name" value="HYDIN_VesB_CFA65-like_Ig"/>
    <property type="match status" value="1"/>
</dbReference>
<evidence type="ECO:0000256" key="5">
    <source>
        <dbReference type="ARBA" id="ARBA00023273"/>
    </source>
</evidence>
<evidence type="ECO:0000256" key="1">
    <source>
        <dbReference type="ARBA" id="ARBA00004138"/>
    </source>
</evidence>
<proteinExistence type="predicted"/>
<comment type="caution">
    <text evidence="7">The sequence shown here is derived from an EMBL/GenBank/DDBJ whole genome shotgun (WGS) entry which is preliminary data.</text>
</comment>
<evidence type="ECO:0000256" key="3">
    <source>
        <dbReference type="ARBA" id="ARBA00022490"/>
    </source>
</evidence>
<comment type="subcellular location">
    <subcellularLocation>
        <location evidence="1">Cell projection</location>
        <location evidence="1">Cilium</location>
    </subcellularLocation>
    <subcellularLocation>
        <location evidence="2">Cytoplasm</location>
    </subcellularLocation>
</comment>
<evidence type="ECO:0000256" key="2">
    <source>
        <dbReference type="ARBA" id="ARBA00004496"/>
    </source>
</evidence>
<dbReference type="RefSeq" id="WP_120544783.1">
    <property type="nucleotide sequence ID" value="NZ_RAVZ01000346.1"/>
</dbReference>
<dbReference type="InterPro" id="IPR053879">
    <property type="entry name" value="HYDIN_VesB_CFA65-like_Ig"/>
</dbReference>
<evidence type="ECO:0000313" key="7">
    <source>
        <dbReference type="EMBL" id="RKG75090.1"/>
    </source>
</evidence>
<evidence type="ECO:0000313" key="8">
    <source>
        <dbReference type="Proteomes" id="UP000268094"/>
    </source>
</evidence>
<sequence length="144" mass="16041">MRLRNLWLPLTIIALAGCGDEAEELPNTPQLLIDRTELSFDTEFSAGTYVGATTFNTLYLENRGLQTLELNEASLSGPGVFTMKKPEEWPENGPMKLETYQRTFIEVAFKPNAERDFEGKLIIKSNSADGDTRELALKGKGVAR</sequence>
<name>A0A3A8I5X5_9BACT</name>
<keyword evidence="3" id="KW-0963">Cytoplasm</keyword>
<dbReference type="GO" id="GO:0005737">
    <property type="term" value="C:cytoplasm"/>
    <property type="evidence" value="ECO:0007669"/>
    <property type="project" value="UniProtKB-SubCell"/>
</dbReference>
<dbReference type="PROSITE" id="PS51257">
    <property type="entry name" value="PROKAR_LIPOPROTEIN"/>
    <property type="match status" value="1"/>
</dbReference>
<evidence type="ECO:0000259" key="6">
    <source>
        <dbReference type="Pfam" id="PF22544"/>
    </source>
</evidence>
<dbReference type="EMBL" id="RAVZ01000346">
    <property type="protein sequence ID" value="RKG75090.1"/>
    <property type="molecule type" value="Genomic_DNA"/>
</dbReference>
<dbReference type="OrthoDB" id="5382393at2"/>
<keyword evidence="4" id="KW-0969">Cilium</keyword>
<protein>
    <recommendedName>
        <fullName evidence="6">HYDIN/VesB/CFA65-like Ig-like domain-containing protein</fullName>
    </recommendedName>
</protein>
<accession>A0A3A8I5X5</accession>
<reference evidence="8" key="1">
    <citation type="submission" date="2018-09" db="EMBL/GenBank/DDBJ databases">
        <authorList>
            <person name="Livingstone P.G."/>
            <person name="Whitworth D.E."/>
        </authorList>
    </citation>
    <scope>NUCLEOTIDE SEQUENCE [LARGE SCALE GENOMIC DNA]</scope>
    <source>
        <strain evidence="8">CA054A</strain>
    </source>
</reference>
<dbReference type="Proteomes" id="UP000268094">
    <property type="component" value="Unassembled WGS sequence"/>
</dbReference>